<comment type="caution">
    <text evidence="1">The sequence shown here is derived from an EMBL/GenBank/DDBJ whole genome shotgun (WGS) entry which is preliminary data.</text>
</comment>
<dbReference type="RefSeq" id="XP_021875728.1">
    <property type="nucleotide sequence ID" value="XM_022026967.1"/>
</dbReference>
<accession>A0A1Y2G6J4</accession>
<sequence>MTCADCGVMYPFCRYYMKSALKHLVNSSLASLALSGAQKFQSCNADIRVLANFTSLLRPCCSLFWLTKRANSISGARKSNNILVGHVITRVDTISSEEMIDESEDSESEVYTAVEATIPGPPAVTADVEDALLQSPLKRICSQPEREVSTRASYLWLSARACAHELRSQTGDDTKGVQFMALFISEKHLHL</sequence>
<dbReference type="AlphaFoldDB" id="A0A1Y2G6J4"/>
<evidence type="ECO:0000313" key="2">
    <source>
        <dbReference type="Proteomes" id="UP000193648"/>
    </source>
</evidence>
<protein>
    <submittedName>
        <fullName evidence="1">Uncharacterized protein</fullName>
    </submittedName>
</protein>
<gene>
    <name evidence="1" type="ORF">BCR41DRAFT_375567</name>
</gene>
<reference evidence="1 2" key="1">
    <citation type="submission" date="2016-07" db="EMBL/GenBank/DDBJ databases">
        <title>Pervasive Adenine N6-methylation of Active Genes in Fungi.</title>
        <authorList>
            <consortium name="DOE Joint Genome Institute"/>
            <person name="Mondo S.J."/>
            <person name="Dannebaum R.O."/>
            <person name="Kuo R.C."/>
            <person name="Labutti K."/>
            <person name="Haridas S."/>
            <person name="Kuo A."/>
            <person name="Salamov A."/>
            <person name="Ahrendt S.R."/>
            <person name="Lipzen A."/>
            <person name="Sullivan W."/>
            <person name="Andreopoulos W.B."/>
            <person name="Clum A."/>
            <person name="Lindquist E."/>
            <person name="Daum C."/>
            <person name="Ramamoorthy G.K."/>
            <person name="Gryganskyi A."/>
            <person name="Culley D."/>
            <person name="Magnuson J.K."/>
            <person name="James T.Y."/>
            <person name="O'Malley M.A."/>
            <person name="Stajich J.E."/>
            <person name="Spatafora J.W."/>
            <person name="Visel A."/>
            <person name="Grigoriev I.V."/>
        </authorList>
    </citation>
    <scope>NUCLEOTIDE SEQUENCE [LARGE SCALE GENOMIC DNA]</scope>
    <source>
        <strain evidence="1 2">NRRL 3116</strain>
    </source>
</reference>
<evidence type="ECO:0000313" key="1">
    <source>
        <dbReference type="EMBL" id="ORY98317.1"/>
    </source>
</evidence>
<proteinExistence type="predicted"/>
<dbReference type="EMBL" id="MCFF01000071">
    <property type="protein sequence ID" value="ORY98317.1"/>
    <property type="molecule type" value="Genomic_DNA"/>
</dbReference>
<dbReference type="Proteomes" id="UP000193648">
    <property type="component" value="Unassembled WGS sequence"/>
</dbReference>
<organism evidence="1 2">
    <name type="scientific">Lobosporangium transversale</name>
    <dbReference type="NCBI Taxonomy" id="64571"/>
    <lineage>
        <taxon>Eukaryota</taxon>
        <taxon>Fungi</taxon>
        <taxon>Fungi incertae sedis</taxon>
        <taxon>Mucoromycota</taxon>
        <taxon>Mortierellomycotina</taxon>
        <taxon>Mortierellomycetes</taxon>
        <taxon>Mortierellales</taxon>
        <taxon>Mortierellaceae</taxon>
        <taxon>Lobosporangium</taxon>
    </lineage>
</organism>
<name>A0A1Y2G6J4_9FUNG</name>
<keyword evidence="2" id="KW-1185">Reference proteome</keyword>
<dbReference type="GeneID" id="33568810"/>
<dbReference type="InParanoid" id="A0A1Y2G6J4"/>